<accession>A0A1H3AS22</accession>
<keyword evidence="9 12" id="KW-0201">Cytochrome c-type biogenesis</keyword>
<evidence type="ECO:0000256" key="9">
    <source>
        <dbReference type="ARBA" id="ARBA00022748"/>
    </source>
</evidence>
<evidence type="ECO:0000313" key="14">
    <source>
        <dbReference type="EMBL" id="SDX31934.1"/>
    </source>
</evidence>
<evidence type="ECO:0000313" key="15">
    <source>
        <dbReference type="Proteomes" id="UP000198672"/>
    </source>
</evidence>
<comment type="subcellular location">
    <subcellularLocation>
        <location evidence="2">Cell inner membrane</location>
        <topology evidence="2">Multi-pass membrane protein</topology>
    </subcellularLocation>
</comment>
<keyword evidence="8 13" id="KW-0812">Transmembrane</keyword>
<evidence type="ECO:0000256" key="11">
    <source>
        <dbReference type="ARBA" id="ARBA00023136"/>
    </source>
</evidence>
<dbReference type="GO" id="GO:0015232">
    <property type="term" value="F:heme transmembrane transporter activity"/>
    <property type="evidence" value="ECO:0007669"/>
    <property type="project" value="InterPro"/>
</dbReference>
<evidence type="ECO:0000256" key="7">
    <source>
        <dbReference type="ARBA" id="ARBA00022519"/>
    </source>
</evidence>
<keyword evidence="11 12" id="KW-0472">Membrane</keyword>
<feature type="transmembrane region" description="Helical" evidence="13">
    <location>
        <begin position="128"/>
        <end position="154"/>
    </location>
</feature>
<dbReference type="NCBIfam" id="TIGR01190">
    <property type="entry name" value="ccmB"/>
    <property type="match status" value="1"/>
</dbReference>
<dbReference type="STRING" id="61595.SAMN05421644_10175"/>
<keyword evidence="7 12" id="KW-0997">Cell inner membrane</keyword>
<evidence type="ECO:0000256" key="12">
    <source>
        <dbReference type="PIRNR" id="PIRNR002764"/>
    </source>
</evidence>
<feature type="transmembrane region" description="Helical" evidence="13">
    <location>
        <begin position="21"/>
        <end position="41"/>
    </location>
</feature>
<feature type="transmembrane region" description="Helical" evidence="13">
    <location>
        <begin position="194"/>
        <end position="218"/>
    </location>
</feature>
<evidence type="ECO:0000256" key="1">
    <source>
        <dbReference type="ARBA" id="ARBA00002442"/>
    </source>
</evidence>
<comment type="function">
    <text evidence="1 12">Required for the export of heme to the periplasm for the biogenesis of c-type cytochromes.</text>
</comment>
<evidence type="ECO:0000256" key="10">
    <source>
        <dbReference type="ARBA" id="ARBA00022989"/>
    </source>
</evidence>
<evidence type="ECO:0000256" key="8">
    <source>
        <dbReference type="ARBA" id="ARBA00022692"/>
    </source>
</evidence>
<evidence type="ECO:0000256" key="4">
    <source>
        <dbReference type="ARBA" id="ARBA00016452"/>
    </source>
</evidence>
<dbReference type="GO" id="GO:1903607">
    <property type="term" value="P:cytochrome c biosynthetic process"/>
    <property type="evidence" value="ECO:0007669"/>
    <property type="project" value="TreeGrafter"/>
</dbReference>
<protein>
    <recommendedName>
        <fullName evidence="4 12">Heme exporter protein B</fullName>
    </recommendedName>
</protein>
<dbReference type="AlphaFoldDB" id="A0A1H3AS22"/>
<keyword evidence="10 13" id="KW-1133">Transmembrane helix</keyword>
<comment type="similarity">
    <text evidence="3 12">Belongs to the CcmB/CycW/HelB family.</text>
</comment>
<keyword evidence="15" id="KW-1185">Reference proteome</keyword>
<dbReference type="Pfam" id="PF03379">
    <property type="entry name" value="CcmB"/>
    <property type="match status" value="1"/>
</dbReference>
<dbReference type="PRINTS" id="PR01414">
    <property type="entry name" value="CCMBBIOGNSIS"/>
</dbReference>
<feature type="transmembrane region" description="Helical" evidence="13">
    <location>
        <begin position="93"/>
        <end position="116"/>
    </location>
</feature>
<dbReference type="InterPro" id="IPR026031">
    <property type="entry name" value="Cyt_c_CcmB_bac"/>
</dbReference>
<keyword evidence="6 12" id="KW-1003">Cell membrane</keyword>
<dbReference type="PIRSF" id="PIRSF002764">
    <property type="entry name" value="CcmB"/>
    <property type="match status" value="1"/>
</dbReference>
<name>A0A1H3AS22_ALLWA</name>
<gene>
    <name evidence="14" type="ORF">SAMN05421644_10175</name>
</gene>
<dbReference type="PANTHER" id="PTHR30070:SF1">
    <property type="entry name" value="CYTOCHROME C BIOGENESIS B-RELATED"/>
    <property type="match status" value="1"/>
</dbReference>
<reference evidence="15" key="1">
    <citation type="submission" date="2016-10" db="EMBL/GenBank/DDBJ databases">
        <authorList>
            <person name="Varghese N."/>
            <person name="Submissions S."/>
        </authorList>
    </citation>
    <scope>NUCLEOTIDE SEQUENCE [LARGE SCALE GENOMIC DNA]</scope>
    <source>
        <strain evidence="15">DSM 173</strain>
    </source>
</reference>
<evidence type="ECO:0000256" key="2">
    <source>
        <dbReference type="ARBA" id="ARBA00004429"/>
    </source>
</evidence>
<evidence type="ECO:0000256" key="3">
    <source>
        <dbReference type="ARBA" id="ARBA00010544"/>
    </source>
</evidence>
<evidence type="ECO:0000256" key="6">
    <source>
        <dbReference type="ARBA" id="ARBA00022475"/>
    </source>
</evidence>
<evidence type="ECO:0000256" key="13">
    <source>
        <dbReference type="SAM" id="Phobius"/>
    </source>
</evidence>
<dbReference type="RefSeq" id="WP_091331409.1">
    <property type="nucleotide sequence ID" value="NZ_FNOW01000001.1"/>
</dbReference>
<dbReference type="Proteomes" id="UP000198672">
    <property type="component" value="Unassembled WGS sequence"/>
</dbReference>
<dbReference type="GO" id="GO:0005886">
    <property type="term" value="C:plasma membrane"/>
    <property type="evidence" value="ECO:0007669"/>
    <property type="project" value="UniProtKB-SubCell"/>
</dbReference>
<feature type="transmembrane region" description="Helical" evidence="13">
    <location>
        <begin position="47"/>
        <end position="72"/>
    </location>
</feature>
<feature type="transmembrane region" description="Helical" evidence="13">
    <location>
        <begin position="161"/>
        <end position="182"/>
    </location>
</feature>
<organism evidence="14 15">
    <name type="scientific">Allochromatium warmingii</name>
    <name type="common">Chromatium warmingii</name>
    <dbReference type="NCBI Taxonomy" id="61595"/>
    <lineage>
        <taxon>Bacteria</taxon>
        <taxon>Pseudomonadati</taxon>
        <taxon>Pseudomonadota</taxon>
        <taxon>Gammaproteobacteria</taxon>
        <taxon>Chromatiales</taxon>
        <taxon>Chromatiaceae</taxon>
        <taxon>Allochromatium</taxon>
    </lineage>
</organism>
<dbReference type="OrthoDB" id="9799895at2"/>
<sequence>MWAVFWCVLKRDLLLALRRRTDVLTTLFFFIIVVSLFPLGVGTERQVLQILGPGVVWVAALLASMLALERLFAADYEDGTLEQMLLTAQPLSLLVLAKISAHWLLTGLPLVLIAPLVGMQYHLSDTQIGVMLLALLLGTPILSLIGAIGAALTLGLRGGGILLALLILPLYIPVLVYGAGAVEVSRIALADTEPYLLLLSAFLLAALTLAPLAAAAALRISLE</sequence>
<dbReference type="InterPro" id="IPR003544">
    <property type="entry name" value="Cyt_c_biogenesis_CcmB"/>
</dbReference>
<keyword evidence="5 12" id="KW-0813">Transport</keyword>
<dbReference type="PANTHER" id="PTHR30070">
    <property type="entry name" value="HEME EXPORTER PROTEIN B"/>
    <property type="match status" value="1"/>
</dbReference>
<evidence type="ECO:0000256" key="5">
    <source>
        <dbReference type="ARBA" id="ARBA00022448"/>
    </source>
</evidence>
<dbReference type="GO" id="GO:0017004">
    <property type="term" value="P:cytochrome complex assembly"/>
    <property type="evidence" value="ECO:0007669"/>
    <property type="project" value="UniProtKB-KW"/>
</dbReference>
<dbReference type="EMBL" id="FNOW01000001">
    <property type="protein sequence ID" value="SDX31934.1"/>
    <property type="molecule type" value="Genomic_DNA"/>
</dbReference>
<proteinExistence type="inferred from homology"/>